<dbReference type="AlphaFoldDB" id="K2GF62"/>
<name>K2GF62_9BACT</name>
<evidence type="ECO:0000313" key="1">
    <source>
        <dbReference type="EMBL" id="EKE28949.1"/>
    </source>
</evidence>
<sequence>MNRLSIGVQKIMEKTGLLRPLNLEGITWRVDLIMNSVPPVTLPLDRKAEYFKEWENVLFYDTRKITESPMHEMPNVSEQKLILSKVVGTNSKAEWDTIIVNWVLGQFPISRPIFFSMEEVIAYHELNMYDELRANQKHLGYSWMINSLEFTMKFITENFCEPNKISLRQYFMVIEAVMDEEAEDSEDDVIKERERMKNILYTGVDDFVRSKCEPKWMSLGEFLNSIWLNN</sequence>
<reference evidence="1" key="1">
    <citation type="journal article" date="2012" name="Science">
        <title>Fermentation, hydrogen, and sulfur metabolism in multiple uncultivated bacterial phyla.</title>
        <authorList>
            <person name="Wrighton K.C."/>
            <person name="Thomas B.C."/>
            <person name="Sharon I."/>
            <person name="Miller C.S."/>
            <person name="Castelle C.J."/>
            <person name="VerBerkmoes N.C."/>
            <person name="Wilkins M.J."/>
            <person name="Hettich R.L."/>
            <person name="Lipton M.S."/>
            <person name="Williams K.H."/>
            <person name="Long P.E."/>
            <person name="Banfield J.F."/>
        </authorList>
    </citation>
    <scope>NUCLEOTIDE SEQUENCE [LARGE SCALE GENOMIC DNA]</scope>
</reference>
<dbReference type="EMBL" id="AMFJ01000262">
    <property type="protein sequence ID" value="EKE28949.1"/>
    <property type="molecule type" value="Genomic_DNA"/>
</dbReference>
<accession>K2GF62</accession>
<organism evidence="1">
    <name type="scientific">uncultured bacterium</name>
    <name type="common">gcode 4</name>
    <dbReference type="NCBI Taxonomy" id="1234023"/>
    <lineage>
        <taxon>Bacteria</taxon>
        <taxon>environmental samples</taxon>
    </lineage>
</organism>
<proteinExistence type="predicted"/>
<protein>
    <submittedName>
        <fullName evidence="1">Uncharacterized protein</fullName>
    </submittedName>
</protein>
<gene>
    <name evidence="1" type="ORF">ACD_2C00262G0002</name>
</gene>
<comment type="caution">
    <text evidence="1">The sequence shown here is derived from an EMBL/GenBank/DDBJ whole genome shotgun (WGS) entry which is preliminary data.</text>
</comment>